<sequence>MRGQLFSRRLEPVAGVPDVPLDEVAGIGAAKAEALEIVECLMAPAKFAGLGAKCPKGLLLTGPPGCGKTLLARAIASAASVPFISRSGADFNHRFAGVGSSMVKELFREARKFAPAVILIDEIDYIGRRRGEERGGGLETDRSAALTQLLAEMDGFNPIEGVVVIGTTNRPDILDKALLRPGRFDRRVTVPLPDLLGRVKILRKHAQRLPLEQHAGRSLTGPSAGPVAPVDWALWAKRTPGFSGADLAGLVNEAAMAAAREGARGVGDRHVQTAYSKALLGVPSGRHPSRAEMNLTAAHEAGHAVVNEAMRAALGLEGQAGFRTVAHISIVPAGDTGGVTQFASPDEGRQLPESRRVLLAQLAVSMGGRAAEELLQGRREGATMGASSDFEHATRLATQMVERGGLSSTVGPRALTATGASPPSQELRRKVDAEVDKLLRDALAAARTALEQNRELHAAVAEALLEKETLDGEAFKNLVQRHSVKPVAL</sequence>
<comment type="similarity">
    <text evidence="9">Belongs to the AAA ATPase family.</text>
</comment>
<dbReference type="Pfam" id="PF01434">
    <property type="entry name" value="Peptidase_M41"/>
    <property type="match status" value="1"/>
</dbReference>
<dbReference type="InterPro" id="IPR041569">
    <property type="entry name" value="AAA_lid_3"/>
</dbReference>
<evidence type="ECO:0000256" key="5">
    <source>
        <dbReference type="ARBA" id="ARBA00022723"/>
    </source>
</evidence>
<proteinExistence type="inferred from homology"/>
<dbReference type="GO" id="GO:0046872">
    <property type="term" value="F:metal ion binding"/>
    <property type="evidence" value="ECO:0007669"/>
    <property type="project" value="UniProtKB-KW"/>
</dbReference>
<dbReference type="PANTHER" id="PTHR23076">
    <property type="entry name" value="METALLOPROTEASE M41 FTSH"/>
    <property type="match status" value="1"/>
</dbReference>
<dbReference type="SMART" id="SM00382">
    <property type="entry name" value="AAA"/>
    <property type="match status" value="1"/>
</dbReference>
<dbReference type="FunFam" id="3.40.50.300:FF:002568">
    <property type="entry name" value="Cell division protein (FtsH)"/>
    <property type="match status" value="1"/>
</dbReference>
<dbReference type="EMBL" id="HBGW01018942">
    <property type="protein sequence ID" value="CAD9528640.1"/>
    <property type="molecule type" value="Transcribed_RNA"/>
</dbReference>
<dbReference type="InterPro" id="IPR027417">
    <property type="entry name" value="P-loop_NTPase"/>
</dbReference>
<dbReference type="GO" id="GO:0005524">
    <property type="term" value="F:ATP binding"/>
    <property type="evidence" value="ECO:0007669"/>
    <property type="project" value="UniProtKB-KW"/>
</dbReference>
<dbReference type="GO" id="GO:0004222">
    <property type="term" value="F:metalloendopeptidase activity"/>
    <property type="evidence" value="ECO:0007669"/>
    <property type="project" value="InterPro"/>
</dbReference>
<dbReference type="InterPro" id="IPR000642">
    <property type="entry name" value="Peptidase_M41"/>
</dbReference>
<keyword evidence="5" id="KW-0479">Metal-binding</keyword>
<evidence type="ECO:0000259" key="11">
    <source>
        <dbReference type="SMART" id="SM00382"/>
    </source>
</evidence>
<gene>
    <name evidence="12" type="ORF">BRAN1462_LOCUS11953</name>
</gene>
<dbReference type="Pfam" id="PF17862">
    <property type="entry name" value="AAA_lid_3"/>
    <property type="match status" value="1"/>
</dbReference>
<dbReference type="PROSITE" id="PS00674">
    <property type="entry name" value="AAA"/>
    <property type="match status" value="1"/>
</dbReference>
<dbReference type="AlphaFoldDB" id="A0A7S2ITI0"/>
<dbReference type="InterPro" id="IPR003593">
    <property type="entry name" value="AAA+_ATPase"/>
</dbReference>
<evidence type="ECO:0000256" key="9">
    <source>
        <dbReference type="RuleBase" id="RU003651"/>
    </source>
</evidence>
<evidence type="ECO:0000256" key="2">
    <source>
        <dbReference type="ARBA" id="ARBA00010044"/>
    </source>
</evidence>
<keyword evidence="7" id="KW-0862">Zinc</keyword>
<dbReference type="Gene3D" id="3.40.50.300">
    <property type="entry name" value="P-loop containing nucleotide triphosphate hydrolases"/>
    <property type="match status" value="1"/>
</dbReference>
<dbReference type="InterPro" id="IPR003960">
    <property type="entry name" value="ATPase_AAA_CS"/>
</dbReference>
<evidence type="ECO:0000256" key="1">
    <source>
        <dbReference type="ARBA" id="ARBA00001947"/>
    </source>
</evidence>
<dbReference type="InterPro" id="IPR003959">
    <property type="entry name" value="ATPase_AAA_core"/>
</dbReference>
<evidence type="ECO:0000256" key="3">
    <source>
        <dbReference type="ARBA" id="ARBA00010550"/>
    </source>
</evidence>
<evidence type="ECO:0000256" key="7">
    <source>
        <dbReference type="ARBA" id="ARBA00022833"/>
    </source>
</evidence>
<dbReference type="Pfam" id="PF00004">
    <property type="entry name" value="AAA"/>
    <property type="match status" value="1"/>
</dbReference>
<protein>
    <recommendedName>
        <fullName evidence="11">AAA+ ATPase domain-containing protein</fullName>
    </recommendedName>
</protein>
<evidence type="ECO:0000313" key="12">
    <source>
        <dbReference type="EMBL" id="CAD9528640.1"/>
    </source>
</evidence>
<accession>A0A7S2ITI0</accession>
<dbReference type="SUPFAM" id="SSF140990">
    <property type="entry name" value="FtsH protease domain-like"/>
    <property type="match status" value="1"/>
</dbReference>
<evidence type="ECO:0000256" key="4">
    <source>
        <dbReference type="ARBA" id="ARBA00022670"/>
    </source>
</evidence>
<reference evidence="12" key="1">
    <citation type="submission" date="2021-01" db="EMBL/GenBank/DDBJ databases">
        <authorList>
            <person name="Corre E."/>
            <person name="Pelletier E."/>
            <person name="Niang G."/>
            <person name="Scheremetjew M."/>
            <person name="Finn R."/>
            <person name="Kale V."/>
            <person name="Holt S."/>
            <person name="Cochrane G."/>
            <person name="Meng A."/>
            <person name="Brown T."/>
            <person name="Cohen L."/>
        </authorList>
    </citation>
    <scope>NUCLEOTIDE SEQUENCE</scope>
    <source>
        <strain evidence="12">RCC3387</strain>
    </source>
</reference>
<dbReference type="Gene3D" id="1.10.8.60">
    <property type="match status" value="1"/>
</dbReference>
<keyword evidence="4" id="KW-0645">Protease</keyword>
<feature type="region of interest" description="Disordered" evidence="10">
    <location>
        <begin position="407"/>
        <end position="428"/>
    </location>
</feature>
<evidence type="ECO:0000256" key="10">
    <source>
        <dbReference type="SAM" id="MobiDB-lite"/>
    </source>
</evidence>
<dbReference type="PANTHER" id="PTHR23076:SF97">
    <property type="entry name" value="ATP-DEPENDENT ZINC METALLOPROTEASE YME1L1"/>
    <property type="match status" value="1"/>
</dbReference>
<feature type="domain" description="AAA+ ATPase" evidence="11">
    <location>
        <begin position="54"/>
        <end position="194"/>
    </location>
</feature>
<dbReference type="GO" id="GO:0006508">
    <property type="term" value="P:proteolysis"/>
    <property type="evidence" value="ECO:0007669"/>
    <property type="project" value="UniProtKB-KW"/>
</dbReference>
<dbReference type="GO" id="GO:0004176">
    <property type="term" value="F:ATP-dependent peptidase activity"/>
    <property type="evidence" value="ECO:0007669"/>
    <property type="project" value="InterPro"/>
</dbReference>
<comment type="cofactor">
    <cofactor evidence="1">
        <name>Zn(2+)</name>
        <dbReference type="ChEBI" id="CHEBI:29105"/>
    </cofactor>
</comment>
<organism evidence="12">
    <name type="scientific">Zooxanthella nutricula</name>
    <dbReference type="NCBI Taxonomy" id="1333877"/>
    <lineage>
        <taxon>Eukaryota</taxon>
        <taxon>Sar</taxon>
        <taxon>Alveolata</taxon>
        <taxon>Dinophyceae</taxon>
        <taxon>Peridiniales</taxon>
        <taxon>Peridiniales incertae sedis</taxon>
        <taxon>Zooxanthella</taxon>
    </lineage>
</organism>
<evidence type="ECO:0000256" key="8">
    <source>
        <dbReference type="ARBA" id="ARBA00023049"/>
    </source>
</evidence>
<dbReference type="InterPro" id="IPR037219">
    <property type="entry name" value="Peptidase_M41-like"/>
</dbReference>
<dbReference type="SUPFAM" id="SSF52540">
    <property type="entry name" value="P-loop containing nucleoside triphosphate hydrolases"/>
    <property type="match status" value="1"/>
</dbReference>
<dbReference type="GO" id="GO:0016887">
    <property type="term" value="F:ATP hydrolysis activity"/>
    <property type="evidence" value="ECO:0007669"/>
    <property type="project" value="InterPro"/>
</dbReference>
<keyword evidence="8" id="KW-0482">Metalloprotease</keyword>
<comment type="similarity">
    <text evidence="2">In the C-terminal section; belongs to the peptidase M41 family.</text>
</comment>
<keyword evidence="9" id="KW-0067">ATP-binding</keyword>
<keyword evidence="6" id="KW-0378">Hydrolase</keyword>
<comment type="similarity">
    <text evidence="3">In the N-terminal section; belongs to the AAA ATPase family.</text>
</comment>
<evidence type="ECO:0000256" key="6">
    <source>
        <dbReference type="ARBA" id="ARBA00022801"/>
    </source>
</evidence>
<keyword evidence="9" id="KW-0547">Nucleotide-binding</keyword>
<dbReference type="Gene3D" id="1.20.58.760">
    <property type="entry name" value="Peptidase M41"/>
    <property type="match status" value="1"/>
</dbReference>
<name>A0A7S2ITI0_9DINO</name>